<dbReference type="GO" id="GO:0005886">
    <property type="term" value="C:plasma membrane"/>
    <property type="evidence" value="ECO:0007669"/>
    <property type="project" value="TreeGrafter"/>
</dbReference>
<feature type="domain" description="Response regulatory" evidence="10">
    <location>
        <begin position="632"/>
        <end position="744"/>
    </location>
</feature>
<dbReference type="Pfam" id="PF00512">
    <property type="entry name" value="HisKA"/>
    <property type="match status" value="1"/>
</dbReference>
<dbReference type="PRINTS" id="PR00344">
    <property type="entry name" value="BCTRLSENSOR"/>
</dbReference>
<evidence type="ECO:0000256" key="3">
    <source>
        <dbReference type="ARBA" id="ARBA00022553"/>
    </source>
</evidence>
<dbReference type="SMART" id="SM00448">
    <property type="entry name" value="REC"/>
    <property type="match status" value="1"/>
</dbReference>
<reference evidence="11 12" key="1">
    <citation type="journal article" date="2018" name="BMC Genomics">
        <title>The genome of Naegleria lovaniensis, the basis for a comparative approach to unravel pathogenicity factors of the human pathogenic amoeba N. fowleri.</title>
        <authorList>
            <person name="Liechti N."/>
            <person name="Schurch N."/>
            <person name="Bruggmann R."/>
            <person name="Wittwer M."/>
        </authorList>
    </citation>
    <scope>NUCLEOTIDE SEQUENCE [LARGE SCALE GENOMIC DNA]</scope>
    <source>
        <strain evidence="11 12">ATCC 30569</strain>
    </source>
</reference>
<keyword evidence="8" id="KW-1133">Transmembrane helix</keyword>
<keyword evidence="3 6" id="KW-0597">Phosphoprotein</keyword>
<keyword evidence="5" id="KW-0418">Kinase</keyword>
<keyword evidence="8" id="KW-0472">Membrane</keyword>
<dbReference type="SUPFAM" id="SSF52172">
    <property type="entry name" value="CheY-like"/>
    <property type="match status" value="1"/>
</dbReference>
<dbReference type="SMART" id="SM00387">
    <property type="entry name" value="HATPase_c"/>
    <property type="match status" value="1"/>
</dbReference>
<feature type="domain" description="Histidine kinase" evidence="9">
    <location>
        <begin position="332"/>
        <end position="577"/>
    </location>
</feature>
<evidence type="ECO:0000256" key="4">
    <source>
        <dbReference type="ARBA" id="ARBA00022679"/>
    </source>
</evidence>
<evidence type="ECO:0000256" key="8">
    <source>
        <dbReference type="SAM" id="Phobius"/>
    </source>
</evidence>
<dbReference type="InterPro" id="IPR001789">
    <property type="entry name" value="Sig_transdc_resp-reg_receiver"/>
</dbReference>
<dbReference type="InterPro" id="IPR004358">
    <property type="entry name" value="Sig_transdc_His_kin-like_C"/>
</dbReference>
<dbReference type="AlphaFoldDB" id="A0AA88KRD5"/>
<name>A0AA88KRD5_NAELO</name>
<dbReference type="Pfam" id="PF02518">
    <property type="entry name" value="HATPase_c"/>
    <property type="match status" value="1"/>
</dbReference>
<keyword evidence="12" id="KW-1185">Reference proteome</keyword>
<evidence type="ECO:0000259" key="9">
    <source>
        <dbReference type="PROSITE" id="PS50109"/>
    </source>
</evidence>
<dbReference type="EC" id="2.7.13.3" evidence="2"/>
<evidence type="ECO:0000313" key="11">
    <source>
        <dbReference type="EMBL" id="KAG2392589.1"/>
    </source>
</evidence>
<dbReference type="InterPro" id="IPR036890">
    <property type="entry name" value="HATPase_C_sf"/>
</dbReference>
<dbReference type="EMBL" id="PYSW02000004">
    <property type="protein sequence ID" value="KAG2392589.1"/>
    <property type="molecule type" value="Genomic_DNA"/>
</dbReference>
<proteinExistence type="predicted"/>
<dbReference type="InterPro" id="IPR011006">
    <property type="entry name" value="CheY-like_superfamily"/>
</dbReference>
<feature type="region of interest" description="Disordered" evidence="7">
    <location>
        <begin position="1"/>
        <end position="24"/>
    </location>
</feature>
<feature type="transmembrane region" description="Helical" evidence="8">
    <location>
        <begin position="134"/>
        <end position="155"/>
    </location>
</feature>
<sequence length="749" mass="84403">MQNTRMMTTIRSSSSSNPSESNHVLMNTQNSKTTITMENPNLHDTKCCPSMPSTSGHSNSNATTVDSFLHPSSNTLSSNTTTTTNIIEMSTNTPSTSSELSSWTNSSHNNHYSINFFNLPLKNSSIPKVWHTPLQWQASIILFTVYTGYLLQTIYTFKKQEDKESTFWVFITGVLTILVNSGRLIRMEKAENTLESKVIILFNILSFSIRFYVLKTNRGILLSNALATIAVMSKNTAHSKAEGPFWATFPVAAISLHYVLLALYEIVTIETNHLDMILDILFEHVPSVFTVIIFGTFIIFGNVQLSSECDQLQETTEKLKTALDAKTKFVSHLSHEFRTPTLSSLGSIELIKETNLTKEQRELIDTIESAESILLTLIEDILLFVKTEHESKNEDNHTSTDITTYTQVFNLEKCIESVREIISSYASKFHVDVKTVINVKDPSSLMVKMNQARMSQILVNLLTNAVKASHGNSSVELHCNIIPCPLNINRSSNHQTLEKTWFEFKVVDYGVGIPKDKQQYIFQPFGQLHNLNESIFPGSGLGLSTIKNIVKSMGGQIELFSKENEGSTFIVKIPIQICEHSSLQHYSTLHEEDMTIKKIDIQSNYLDQFQRAQNYTRTTELTQQDTILTESNIILAEDNAINRKVISKMMQSLGFNVDVVSDGKELIEKINPQRHKLVITDMHMPNLNGLEAAMLIKQKYKDIKIIMLTADALTNEAQYAAVVDAVICKPCKRSDLKHNIESFLNKVIK</sequence>
<evidence type="ECO:0000313" key="12">
    <source>
        <dbReference type="Proteomes" id="UP000816034"/>
    </source>
</evidence>
<dbReference type="InterPro" id="IPR005467">
    <property type="entry name" value="His_kinase_dom"/>
</dbReference>
<gene>
    <name evidence="11" type="ORF">C9374_011314</name>
</gene>
<dbReference type="PROSITE" id="PS50109">
    <property type="entry name" value="HIS_KIN"/>
    <property type="match status" value="1"/>
</dbReference>
<dbReference type="RefSeq" id="XP_044554483.1">
    <property type="nucleotide sequence ID" value="XM_044686956.1"/>
</dbReference>
<dbReference type="Gene3D" id="1.10.287.130">
    <property type="match status" value="1"/>
</dbReference>
<evidence type="ECO:0000256" key="2">
    <source>
        <dbReference type="ARBA" id="ARBA00012438"/>
    </source>
</evidence>
<feature type="transmembrane region" description="Helical" evidence="8">
    <location>
        <begin position="245"/>
        <end position="264"/>
    </location>
</feature>
<comment type="caution">
    <text evidence="11">The sequence shown here is derived from an EMBL/GenBank/DDBJ whole genome shotgun (WGS) entry which is preliminary data.</text>
</comment>
<dbReference type="GeneID" id="68103768"/>
<dbReference type="Pfam" id="PF00072">
    <property type="entry name" value="Response_reg"/>
    <property type="match status" value="1"/>
</dbReference>
<dbReference type="PANTHER" id="PTHR43047">
    <property type="entry name" value="TWO-COMPONENT HISTIDINE PROTEIN KINASE"/>
    <property type="match status" value="1"/>
</dbReference>
<dbReference type="Gene3D" id="3.40.50.2300">
    <property type="match status" value="1"/>
</dbReference>
<dbReference type="GO" id="GO:0009927">
    <property type="term" value="F:histidine phosphotransfer kinase activity"/>
    <property type="evidence" value="ECO:0007669"/>
    <property type="project" value="TreeGrafter"/>
</dbReference>
<dbReference type="InterPro" id="IPR003661">
    <property type="entry name" value="HisK_dim/P_dom"/>
</dbReference>
<protein>
    <recommendedName>
        <fullName evidence="2">histidine kinase</fullName>
        <ecNumber evidence="2">2.7.13.3</ecNumber>
    </recommendedName>
</protein>
<keyword evidence="4" id="KW-0808">Transferase</keyword>
<dbReference type="PANTHER" id="PTHR43047:SF72">
    <property type="entry name" value="OSMOSENSING HISTIDINE PROTEIN KINASE SLN1"/>
    <property type="match status" value="1"/>
</dbReference>
<dbReference type="Proteomes" id="UP000816034">
    <property type="component" value="Unassembled WGS sequence"/>
</dbReference>
<evidence type="ECO:0000256" key="5">
    <source>
        <dbReference type="ARBA" id="ARBA00022777"/>
    </source>
</evidence>
<accession>A0AA88KRD5</accession>
<dbReference type="GO" id="GO:0000155">
    <property type="term" value="F:phosphorelay sensor kinase activity"/>
    <property type="evidence" value="ECO:0007669"/>
    <property type="project" value="InterPro"/>
</dbReference>
<evidence type="ECO:0000256" key="1">
    <source>
        <dbReference type="ARBA" id="ARBA00000085"/>
    </source>
</evidence>
<dbReference type="InterPro" id="IPR003594">
    <property type="entry name" value="HATPase_dom"/>
</dbReference>
<comment type="catalytic activity">
    <reaction evidence="1">
        <text>ATP + protein L-histidine = ADP + protein N-phospho-L-histidine.</text>
        <dbReference type="EC" id="2.7.13.3"/>
    </reaction>
</comment>
<feature type="compositionally biased region" description="Low complexity" evidence="7">
    <location>
        <begin position="12"/>
        <end position="22"/>
    </location>
</feature>
<evidence type="ECO:0000256" key="6">
    <source>
        <dbReference type="PROSITE-ProRule" id="PRU00169"/>
    </source>
</evidence>
<feature type="transmembrane region" description="Helical" evidence="8">
    <location>
        <begin position="276"/>
        <end position="300"/>
    </location>
</feature>
<dbReference type="SUPFAM" id="SSF47384">
    <property type="entry name" value="Homodimeric domain of signal transducing histidine kinase"/>
    <property type="match status" value="1"/>
</dbReference>
<dbReference type="PROSITE" id="PS50110">
    <property type="entry name" value="RESPONSE_REGULATORY"/>
    <property type="match status" value="1"/>
</dbReference>
<feature type="transmembrane region" description="Helical" evidence="8">
    <location>
        <begin position="198"/>
        <end position="214"/>
    </location>
</feature>
<feature type="modified residue" description="4-aspartylphosphate" evidence="6">
    <location>
        <position position="681"/>
    </location>
</feature>
<keyword evidence="8" id="KW-0812">Transmembrane</keyword>
<organism evidence="11 12">
    <name type="scientific">Naegleria lovaniensis</name>
    <name type="common">Amoeba</name>
    <dbReference type="NCBI Taxonomy" id="51637"/>
    <lineage>
        <taxon>Eukaryota</taxon>
        <taxon>Discoba</taxon>
        <taxon>Heterolobosea</taxon>
        <taxon>Tetramitia</taxon>
        <taxon>Eutetramitia</taxon>
        <taxon>Vahlkampfiidae</taxon>
        <taxon>Naegleria</taxon>
    </lineage>
</organism>
<dbReference type="CDD" id="cd17546">
    <property type="entry name" value="REC_hyHK_CKI1_RcsC-like"/>
    <property type="match status" value="1"/>
</dbReference>
<evidence type="ECO:0000256" key="7">
    <source>
        <dbReference type="SAM" id="MobiDB-lite"/>
    </source>
</evidence>
<dbReference type="SUPFAM" id="SSF55874">
    <property type="entry name" value="ATPase domain of HSP90 chaperone/DNA topoisomerase II/histidine kinase"/>
    <property type="match status" value="1"/>
</dbReference>
<feature type="compositionally biased region" description="Polar residues" evidence="7">
    <location>
        <begin position="1"/>
        <end position="11"/>
    </location>
</feature>
<dbReference type="Gene3D" id="3.30.565.10">
    <property type="entry name" value="Histidine kinase-like ATPase, C-terminal domain"/>
    <property type="match status" value="1"/>
</dbReference>
<feature type="transmembrane region" description="Helical" evidence="8">
    <location>
        <begin position="167"/>
        <end position="186"/>
    </location>
</feature>
<dbReference type="InterPro" id="IPR036097">
    <property type="entry name" value="HisK_dim/P_sf"/>
</dbReference>
<dbReference type="CDD" id="cd00082">
    <property type="entry name" value="HisKA"/>
    <property type="match status" value="1"/>
</dbReference>
<evidence type="ECO:0000259" key="10">
    <source>
        <dbReference type="PROSITE" id="PS50110"/>
    </source>
</evidence>
<dbReference type="SMART" id="SM00388">
    <property type="entry name" value="HisKA"/>
    <property type="match status" value="1"/>
</dbReference>